<protein>
    <submittedName>
        <fullName evidence="1">Uncharacterized protein</fullName>
    </submittedName>
</protein>
<dbReference type="KEGG" id="amus:LMH87_000804"/>
<name>A0A9W8QGW7_AKAMU</name>
<dbReference type="GeneID" id="80887963"/>
<evidence type="ECO:0000313" key="2">
    <source>
        <dbReference type="Proteomes" id="UP001144673"/>
    </source>
</evidence>
<accession>A0A9W8QGW7</accession>
<gene>
    <name evidence="1" type="ORF">LMH87_000804</name>
</gene>
<comment type="caution">
    <text evidence="1">The sequence shown here is derived from an EMBL/GenBank/DDBJ whole genome shotgun (WGS) entry which is preliminary data.</text>
</comment>
<proteinExistence type="predicted"/>
<dbReference type="AlphaFoldDB" id="A0A9W8QGW7"/>
<reference evidence="1" key="1">
    <citation type="journal article" date="2023" name="Access Microbiol">
        <title>De-novo genome assembly for Akanthomyces muscarius, a biocontrol agent of insect agricultural pests.</title>
        <authorList>
            <person name="Erdos Z."/>
            <person name="Studholme D.J."/>
            <person name="Raymond B."/>
            <person name="Sharma M."/>
        </authorList>
    </citation>
    <scope>NUCLEOTIDE SEQUENCE</scope>
    <source>
        <strain evidence="1">Ve6</strain>
    </source>
</reference>
<dbReference type="RefSeq" id="XP_056055690.1">
    <property type="nucleotide sequence ID" value="XM_056198773.1"/>
</dbReference>
<evidence type="ECO:0000313" key="1">
    <source>
        <dbReference type="EMBL" id="KAJ4155566.1"/>
    </source>
</evidence>
<dbReference type="EMBL" id="JAJHUN010000007">
    <property type="protein sequence ID" value="KAJ4155566.1"/>
    <property type="molecule type" value="Genomic_DNA"/>
</dbReference>
<organism evidence="1 2">
    <name type="scientific">Akanthomyces muscarius</name>
    <name type="common">Entomopathogenic fungus</name>
    <name type="synonym">Lecanicillium muscarium</name>
    <dbReference type="NCBI Taxonomy" id="2231603"/>
    <lineage>
        <taxon>Eukaryota</taxon>
        <taxon>Fungi</taxon>
        <taxon>Dikarya</taxon>
        <taxon>Ascomycota</taxon>
        <taxon>Pezizomycotina</taxon>
        <taxon>Sordariomycetes</taxon>
        <taxon>Hypocreomycetidae</taxon>
        <taxon>Hypocreales</taxon>
        <taxon>Cordycipitaceae</taxon>
        <taxon>Akanthomyces</taxon>
    </lineage>
</organism>
<dbReference type="Proteomes" id="UP001144673">
    <property type="component" value="Chromosome 6"/>
</dbReference>
<keyword evidence="2" id="KW-1185">Reference proteome</keyword>
<sequence length="160" mass="17768">MPLLLVQAASSQDSTLPLRIGDAFKFAPVALRDVINVAAHVLTGAGKHGFHDQHRGHMMALGVDLKFKNISQAEATHVLASQSAINASEQYYLLEYYSLVRGGKTNYISTAAFHDVICEHPTESSQFFELYKSEIRPKKYYSSDTSALARPFSFTHALYN</sequence>